<keyword evidence="11" id="KW-0539">Nucleus</keyword>
<dbReference type="Gene3D" id="1.20.1320.20">
    <property type="entry name" value="hef helicase domain"/>
    <property type="match status" value="1"/>
</dbReference>
<dbReference type="InterPro" id="IPR044749">
    <property type="entry name" value="FANCM_DEXDc"/>
</dbReference>
<dbReference type="PANTHER" id="PTHR14025:SF20">
    <property type="entry name" value="FANCONI ANEMIA GROUP M PROTEIN"/>
    <property type="match status" value="1"/>
</dbReference>
<dbReference type="Proteomes" id="UP000054266">
    <property type="component" value="Unassembled WGS sequence"/>
</dbReference>
<dbReference type="Pfam" id="PF04851">
    <property type="entry name" value="ResIII"/>
    <property type="match status" value="1"/>
</dbReference>
<dbReference type="GO" id="GO:0005634">
    <property type="term" value="C:nucleus"/>
    <property type="evidence" value="ECO:0007669"/>
    <property type="project" value="UniProtKB-SubCell"/>
</dbReference>
<keyword evidence="5" id="KW-0547">Nucleotide-binding</keyword>
<keyword evidence="8" id="KW-0347">Helicase</keyword>
<feature type="compositionally biased region" description="Low complexity" evidence="14">
    <location>
        <begin position="111"/>
        <end position="120"/>
    </location>
</feature>
<keyword evidence="7" id="KW-0378">Hydrolase</keyword>
<evidence type="ECO:0000256" key="6">
    <source>
        <dbReference type="ARBA" id="ARBA00022763"/>
    </source>
</evidence>
<feature type="compositionally biased region" description="Polar residues" evidence="14">
    <location>
        <begin position="77"/>
        <end position="89"/>
    </location>
</feature>
<evidence type="ECO:0000259" key="15">
    <source>
        <dbReference type="PROSITE" id="PS51192"/>
    </source>
</evidence>
<dbReference type="GO" id="GO:0005524">
    <property type="term" value="F:ATP binding"/>
    <property type="evidence" value="ECO:0007669"/>
    <property type="project" value="UniProtKB-UniRule"/>
</dbReference>
<feature type="compositionally biased region" description="Basic residues" evidence="14">
    <location>
        <begin position="822"/>
        <end position="834"/>
    </location>
</feature>
<feature type="region of interest" description="Disordered" evidence="14">
    <location>
        <begin position="1029"/>
        <end position="1077"/>
    </location>
</feature>
<evidence type="ECO:0000256" key="3">
    <source>
        <dbReference type="ARBA" id="ARBA00009889"/>
    </source>
</evidence>
<dbReference type="Gene3D" id="3.40.50.300">
    <property type="entry name" value="P-loop containing nucleotide triphosphate hydrolases"/>
    <property type="match status" value="2"/>
</dbReference>
<feature type="compositionally biased region" description="Basic and acidic residues" evidence="14">
    <location>
        <begin position="45"/>
        <end position="65"/>
    </location>
</feature>
<accession>A0A0D2FJ94</accession>
<dbReference type="InterPro" id="IPR039686">
    <property type="entry name" value="FANCM/Mph1-like_ID"/>
</dbReference>
<comment type="similarity">
    <text evidence="3 13">Belongs to the DEAD box helicase family. DEAH subfamily. FANCM sub-subfamily.</text>
</comment>
<dbReference type="GO" id="GO:0009378">
    <property type="term" value="F:four-way junction helicase activity"/>
    <property type="evidence" value="ECO:0007669"/>
    <property type="project" value="TreeGrafter"/>
</dbReference>
<evidence type="ECO:0000313" key="17">
    <source>
        <dbReference type="EMBL" id="KIW68158.1"/>
    </source>
</evidence>
<dbReference type="InterPro" id="IPR001650">
    <property type="entry name" value="Helicase_C-like"/>
</dbReference>
<comment type="subunit">
    <text evidence="4 13">Interacts with the MHF histone-fold complex to form the FANCM-MHF complex.</text>
</comment>
<dbReference type="Pfam" id="PF00271">
    <property type="entry name" value="Helicase_C"/>
    <property type="match status" value="1"/>
</dbReference>
<dbReference type="PROSITE" id="PS51194">
    <property type="entry name" value="HELICASE_CTER"/>
    <property type="match status" value="1"/>
</dbReference>
<organism evidence="17 18">
    <name type="scientific">Phialophora macrospora</name>
    <dbReference type="NCBI Taxonomy" id="1851006"/>
    <lineage>
        <taxon>Eukaryota</taxon>
        <taxon>Fungi</taxon>
        <taxon>Dikarya</taxon>
        <taxon>Ascomycota</taxon>
        <taxon>Pezizomycotina</taxon>
        <taxon>Eurotiomycetes</taxon>
        <taxon>Chaetothyriomycetidae</taxon>
        <taxon>Chaetothyriales</taxon>
        <taxon>Herpotrichiellaceae</taxon>
        <taxon>Phialophora</taxon>
    </lineage>
</organism>
<evidence type="ECO:0000256" key="5">
    <source>
        <dbReference type="ARBA" id="ARBA00022741"/>
    </source>
</evidence>
<feature type="region of interest" description="Disordered" evidence="14">
    <location>
        <begin position="810"/>
        <end position="872"/>
    </location>
</feature>
<dbReference type="GO" id="GO:0045003">
    <property type="term" value="P:double-strand break repair via synthesis-dependent strand annealing"/>
    <property type="evidence" value="ECO:0007669"/>
    <property type="project" value="TreeGrafter"/>
</dbReference>
<sequence length="1181" mass="132343">MDFLDDEAEESSDVLVPSSQPEHAARSHKRRRLSTSCTQEDDYDLPARRDGEGKENKKSKYDDRIYVPAGKSHPETFVTQLTQQYSSPSRIRGPRWQKPQKWHSPSPSPPNALNSTPASNHSPPQAPPKALNSTHTSIHSPPQAPPTDDEFDVDEADEIEFLAALDDVDAELEFMASNNISSPANGDMDKGIGRERTTYASAPRPQLQKSSSFRQTTLHGIHTTQPEPTRTQTQSRAHNWPLANRNEPPTHHEIDRDAMRTWVYPTNLGRTRDYQYNIVHKGLFHNILVALPTGLGKTFIAATVMLNWYRWTKSAQIIFVAPTKPLVSQQIDACFNIAGIPRSETTMLTGEVAPAIRAEEWQQKRVFFMTPQTLINDLKHGYCDPKKIVLVVVDEAHKATGSYAYVEVVKFLRRFNSSFRVLALTATPGKDVETVQEVIDGLGIARVEIRTEDSLDIRDFVHSRNIQTEVFDSSEEITMVLELLSATLQPLLNKLHSQGAAWGKDPTRITLFGLKMSWDKWQASEAGRRASQPVKGMIKAISTVLMSLAHNIELLKYHGIGPFYHKMKMFVQEAGNGKTAKQITNDENFKKMMNRLALWINDPDFEGHPKLSYLKTVVLNHFMNAGEGSARLNSEPTNTRIMVFAHYRDSAEEIVRVLNRHGPMIRAHVFVGQSGTKGGSEGMNQKTQLEIIQKFKAGVYNTIVATSIGEEGLDIGEVDLIVCYDCSKSPIRMLQRMGRTGRKRSGNIVLLMMRGKEEQDFAQSEDNYQKMQVKIASGKEFNFHDELSPRIVPKEIAPEVDKRVVEIPIENTQPGSVEPTRRRGTKAKRPPKKFHMPDGVETGFSFLGDGNKKSKPKPKATTTPRPERDDQAAVLPSLKDLLLSETETQQLEDRYVRLAGSEDEYIQFVRFDAYPEQQRRLGRTCSVKHSKKTKSVVRAYKAINVSDRDWDRPTKCEEIDDDDLCVDSEVEQTRSTKSSAKKKRAKSRLSPATTATFEGAVADSDYELSLLKSKAKLTSFSFAGASSGTLRSSSVGEYDGNDSFIDDDDKDGEPALSSVPRRQSRPQGAARGLEDDLSSLASLQSPVSPAFAAKQDAGVTKCFFVSQESIDYDAMDDDLPDLEDLVSVKKGRKTQPDKAQNDSVPASRNIPTMRKETEVSEKLNARSRKRARRIFDSDDDE</sequence>
<evidence type="ECO:0000256" key="10">
    <source>
        <dbReference type="ARBA" id="ARBA00023204"/>
    </source>
</evidence>
<dbReference type="EMBL" id="KN846958">
    <property type="protein sequence ID" value="KIW68158.1"/>
    <property type="molecule type" value="Genomic_DNA"/>
</dbReference>
<reference evidence="17 18" key="1">
    <citation type="submission" date="2015-01" db="EMBL/GenBank/DDBJ databases">
        <title>The Genome Sequence of Capronia semiimmersa CBS27337.</title>
        <authorList>
            <consortium name="The Broad Institute Genomics Platform"/>
            <person name="Cuomo C."/>
            <person name="de Hoog S."/>
            <person name="Gorbushina A."/>
            <person name="Stielow B."/>
            <person name="Teixiera M."/>
            <person name="Abouelleil A."/>
            <person name="Chapman S.B."/>
            <person name="Priest M."/>
            <person name="Young S.K."/>
            <person name="Wortman J."/>
            <person name="Nusbaum C."/>
            <person name="Birren B."/>
        </authorList>
    </citation>
    <scope>NUCLEOTIDE SEQUENCE [LARGE SCALE GENOMIC DNA]</scope>
    <source>
        <strain evidence="17 18">CBS 27337</strain>
    </source>
</reference>
<dbReference type="InterPro" id="IPR014001">
    <property type="entry name" value="Helicase_ATP-bd"/>
</dbReference>
<feature type="domain" description="Helicase ATP-binding" evidence="15">
    <location>
        <begin position="278"/>
        <end position="446"/>
    </location>
</feature>
<keyword evidence="6" id="KW-0227">DNA damage</keyword>
<proteinExistence type="inferred from homology"/>
<dbReference type="PANTHER" id="PTHR14025">
    <property type="entry name" value="FANCONI ANEMIA GROUP M FANCM FAMILY MEMBER"/>
    <property type="match status" value="1"/>
</dbReference>
<evidence type="ECO:0000256" key="9">
    <source>
        <dbReference type="ARBA" id="ARBA00022840"/>
    </source>
</evidence>
<dbReference type="SMART" id="SM00487">
    <property type="entry name" value="DEXDc"/>
    <property type="match status" value="1"/>
</dbReference>
<comment type="catalytic activity">
    <reaction evidence="12 13">
        <text>ATP + H2O = ADP + phosphate + H(+)</text>
        <dbReference type="Rhea" id="RHEA:13065"/>
        <dbReference type="ChEBI" id="CHEBI:15377"/>
        <dbReference type="ChEBI" id="CHEBI:15378"/>
        <dbReference type="ChEBI" id="CHEBI:30616"/>
        <dbReference type="ChEBI" id="CHEBI:43474"/>
        <dbReference type="ChEBI" id="CHEBI:456216"/>
        <dbReference type="EC" id="3.6.4.12"/>
    </reaction>
</comment>
<dbReference type="GO" id="GO:0036297">
    <property type="term" value="P:interstrand cross-link repair"/>
    <property type="evidence" value="ECO:0007669"/>
    <property type="project" value="UniProtKB-ARBA"/>
</dbReference>
<comment type="function">
    <text evidence="1 13">ATP-dependent DNA helicase involved in DNA damage repair by homologous recombination and in genome maintenance. Capable of unwinding D-loops. Plays a role in limiting crossover recombinants during mitotic DNA double-strand break (DSB) repair. Component of a FANCM-MHF complex which promotes gene conversion at blocked replication forks, probably by reversal of the stalled fork.</text>
</comment>
<dbReference type="EC" id="3.6.4.12" evidence="13"/>
<feature type="compositionally biased region" description="Polar residues" evidence="14">
    <location>
        <begin position="1141"/>
        <end position="1150"/>
    </location>
</feature>
<dbReference type="SMART" id="SM00490">
    <property type="entry name" value="HELICc"/>
    <property type="match status" value="1"/>
</dbReference>
<evidence type="ECO:0000256" key="7">
    <source>
        <dbReference type="ARBA" id="ARBA00022801"/>
    </source>
</evidence>
<comment type="subcellular location">
    <subcellularLocation>
        <location evidence="2 13">Nucleus</location>
    </subcellularLocation>
</comment>
<feature type="region of interest" description="Disordered" evidence="14">
    <location>
        <begin position="969"/>
        <end position="989"/>
    </location>
</feature>
<evidence type="ECO:0000256" key="12">
    <source>
        <dbReference type="ARBA" id="ARBA00047995"/>
    </source>
</evidence>
<evidence type="ECO:0000256" key="1">
    <source>
        <dbReference type="ARBA" id="ARBA00003813"/>
    </source>
</evidence>
<dbReference type="AlphaFoldDB" id="A0A0D2FJ94"/>
<keyword evidence="10" id="KW-0234">DNA repair</keyword>
<evidence type="ECO:0000256" key="11">
    <source>
        <dbReference type="ARBA" id="ARBA00023242"/>
    </source>
</evidence>
<dbReference type="InterPro" id="IPR027417">
    <property type="entry name" value="P-loop_NTPase"/>
</dbReference>
<evidence type="ECO:0000313" key="18">
    <source>
        <dbReference type="Proteomes" id="UP000054266"/>
    </source>
</evidence>
<feature type="compositionally biased region" description="Basic residues" evidence="14">
    <location>
        <begin position="92"/>
        <end position="101"/>
    </location>
</feature>
<evidence type="ECO:0000259" key="16">
    <source>
        <dbReference type="PROSITE" id="PS51194"/>
    </source>
</evidence>
<evidence type="ECO:0000256" key="8">
    <source>
        <dbReference type="ARBA" id="ARBA00022806"/>
    </source>
</evidence>
<name>A0A0D2FJ94_9EURO</name>
<dbReference type="GO" id="GO:0016887">
    <property type="term" value="F:ATP hydrolysis activity"/>
    <property type="evidence" value="ECO:0007669"/>
    <property type="project" value="RHEA"/>
</dbReference>
<dbReference type="CDD" id="cd18033">
    <property type="entry name" value="DEXDc_FANCM"/>
    <property type="match status" value="1"/>
</dbReference>
<dbReference type="GO" id="GO:0000400">
    <property type="term" value="F:four-way junction DNA binding"/>
    <property type="evidence" value="ECO:0007669"/>
    <property type="project" value="TreeGrafter"/>
</dbReference>
<dbReference type="FunFam" id="3.40.50.300:FF:000861">
    <property type="entry name" value="Fanconi anemia, complementation group M"/>
    <property type="match status" value="1"/>
</dbReference>
<feature type="compositionally biased region" description="Basic and acidic residues" evidence="14">
    <location>
        <begin position="1153"/>
        <end position="1164"/>
    </location>
</feature>
<dbReference type="HOGENOM" id="CLU_002513_0_1_1"/>
<feature type="compositionally biased region" description="Acidic residues" evidence="14">
    <location>
        <begin position="1"/>
        <end position="12"/>
    </location>
</feature>
<feature type="domain" description="Helicase C-terminal" evidence="16">
    <location>
        <begin position="618"/>
        <end position="787"/>
    </location>
</feature>
<dbReference type="STRING" id="5601.A0A0D2FJ94"/>
<keyword evidence="18" id="KW-1185">Reference proteome</keyword>
<protein>
    <recommendedName>
        <fullName evidence="13">ATP-dependent DNA helicase</fullName>
        <ecNumber evidence="13">3.6.4.12</ecNumber>
    </recommendedName>
</protein>
<evidence type="ECO:0000256" key="4">
    <source>
        <dbReference type="ARBA" id="ARBA00011390"/>
    </source>
</evidence>
<evidence type="ECO:0000256" key="2">
    <source>
        <dbReference type="ARBA" id="ARBA00004123"/>
    </source>
</evidence>
<gene>
    <name evidence="17" type="ORF">PV04_04124</name>
</gene>
<dbReference type="PROSITE" id="PS51192">
    <property type="entry name" value="HELICASE_ATP_BIND_1"/>
    <property type="match status" value="1"/>
</dbReference>
<feature type="region of interest" description="Disordered" evidence="14">
    <location>
        <begin position="1"/>
        <end position="151"/>
    </location>
</feature>
<evidence type="ECO:0000256" key="14">
    <source>
        <dbReference type="SAM" id="MobiDB-lite"/>
    </source>
</evidence>
<feature type="compositionally biased region" description="Polar residues" evidence="14">
    <location>
        <begin position="131"/>
        <end position="140"/>
    </location>
</feature>
<dbReference type="GO" id="GO:0043138">
    <property type="term" value="F:3'-5' DNA helicase activity"/>
    <property type="evidence" value="ECO:0007669"/>
    <property type="project" value="InterPro"/>
</dbReference>
<dbReference type="CDD" id="cd18801">
    <property type="entry name" value="SF2_C_FANCM_Hef"/>
    <property type="match status" value="1"/>
</dbReference>
<dbReference type="CDD" id="cd12091">
    <property type="entry name" value="FANCM_ID"/>
    <property type="match status" value="1"/>
</dbReference>
<keyword evidence="9" id="KW-0067">ATP-binding</keyword>
<evidence type="ECO:0000256" key="13">
    <source>
        <dbReference type="RuleBase" id="RU367027"/>
    </source>
</evidence>
<dbReference type="SUPFAM" id="SSF52540">
    <property type="entry name" value="P-loop containing nucleoside triphosphate hydrolases"/>
    <property type="match status" value="1"/>
</dbReference>
<dbReference type="InterPro" id="IPR006935">
    <property type="entry name" value="Helicase/UvrB_N"/>
</dbReference>
<feature type="region of interest" description="Disordered" evidence="14">
    <location>
        <begin position="1128"/>
        <end position="1181"/>
    </location>
</feature>